<feature type="domain" description="Insertion element IS1 protein InsA helix-turn-helix" evidence="1">
    <location>
        <begin position="13"/>
        <end position="54"/>
    </location>
</feature>
<evidence type="ECO:0000259" key="1">
    <source>
        <dbReference type="Pfam" id="PF12759"/>
    </source>
</evidence>
<reference evidence="2 3" key="1">
    <citation type="journal article" date="2002" name="Proc. Natl. Acad. Sci. U.S.A.">
        <title>Extensive mosaic structure revealed by the complete genome sequence of uropathogenic Escherichia coli.</title>
        <authorList>
            <person name="Welch R.A."/>
            <person name="Burland V."/>
            <person name="Plunkett G.III."/>
            <person name="Redford P."/>
            <person name="Roesch P."/>
            <person name="Rasko D."/>
            <person name="Buckles E.L."/>
            <person name="Liou S.R."/>
            <person name="Boutin A."/>
            <person name="Hackett J."/>
            <person name="Stroud D."/>
            <person name="Mayhew G.F."/>
            <person name="Rose D.J."/>
            <person name="Zhou S."/>
            <person name="Schwartz D.C."/>
            <person name="Perna N.T."/>
            <person name="Mobley H.L."/>
            <person name="Donnenberg M.S."/>
            <person name="Blattner F.R."/>
        </authorList>
    </citation>
    <scope>NUCLEOTIDE SEQUENCE [LARGE SCALE GENOMIC DNA]</scope>
    <source>
        <strain evidence="3">CFT073 / ATCC 700928 / UPEC</strain>
    </source>
</reference>
<dbReference type="EMBL" id="AE014075">
    <property type="protein sequence ID" value="AAN79635.1"/>
    <property type="molecule type" value="Genomic_DNA"/>
</dbReference>
<dbReference type="AlphaFoldDB" id="A0A0H2V5Z2"/>
<dbReference type="InterPro" id="IPR024431">
    <property type="entry name" value="InsA_HTH_dom"/>
</dbReference>
<dbReference type="STRING" id="199310.c1167"/>
<dbReference type="eggNOG" id="COG3677">
    <property type="taxonomic scope" value="Bacteria"/>
</dbReference>
<dbReference type="PANTHER" id="PTHR47923">
    <property type="entry name" value="INSERTION ELEMENT IS1 1 PROTEIN INSA-RELATED"/>
    <property type="match status" value="1"/>
</dbReference>
<organism evidence="2 3">
    <name type="scientific">Escherichia coli O6:H1 (strain CFT073 / ATCC 700928 / UPEC)</name>
    <dbReference type="NCBI Taxonomy" id="199310"/>
    <lineage>
        <taxon>Bacteria</taxon>
        <taxon>Pseudomonadati</taxon>
        <taxon>Pseudomonadota</taxon>
        <taxon>Gammaproteobacteria</taxon>
        <taxon>Enterobacterales</taxon>
        <taxon>Enterobacteriaceae</taxon>
        <taxon>Escherichia</taxon>
    </lineage>
</organism>
<dbReference type="InterPro" id="IPR051252">
    <property type="entry name" value="IS1_transposase_InsA"/>
</dbReference>
<dbReference type="Pfam" id="PF12759">
    <property type="entry name" value="HTH_Tnp_IS1"/>
    <property type="match status" value="1"/>
</dbReference>
<evidence type="ECO:0000313" key="3">
    <source>
        <dbReference type="Proteomes" id="UP000001410"/>
    </source>
</evidence>
<dbReference type="HOGENOM" id="CLU_076276_10_0_6"/>
<proteinExistence type="predicted"/>
<accession>A0A0H2V5Z2</accession>
<gene>
    <name evidence="2" type="ordered locus">c1167</name>
</gene>
<dbReference type="GO" id="GO:0006313">
    <property type="term" value="P:DNA transposition"/>
    <property type="evidence" value="ECO:0007669"/>
    <property type="project" value="TreeGrafter"/>
</dbReference>
<sequence length="54" mass="6163">MLILQTCVFQLNYIYETRKPGIKEQIVEMVHNGAGVRDSSRTLKVDINTVILTL</sequence>
<name>A0A0H2V5Z2_ECOL6</name>
<dbReference type="KEGG" id="ecc:c1167"/>
<dbReference type="PANTHER" id="PTHR47923:SF1">
    <property type="entry name" value="INSERTION ELEMENT IS1 1 PROTEIN INSA-RELATED"/>
    <property type="match status" value="1"/>
</dbReference>
<evidence type="ECO:0000313" key="2">
    <source>
        <dbReference type="EMBL" id="AAN79635.1"/>
    </source>
</evidence>
<dbReference type="SMR" id="A0A0H2V5Z2"/>
<keyword evidence="3" id="KW-1185">Reference proteome</keyword>
<protein>
    <recommendedName>
        <fullName evidence="1">Insertion element IS1 protein InsA helix-turn-helix domain-containing protein</fullName>
    </recommendedName>
</protein>
<dbReference type="Proteomes" id="UP000001410">
    <property type="component" value="Chromosome"/>
</dbReference>